<gene>
    <name evidence="1" type="ORF">C0Q70_21200</name>
</gene>
<proteinExistence type="predicted"/>
<accession>A0A2T7NBV1</accession>
<dbReference type="AlphaFoldDB" id="A0A2T7NBV1"/>
<organism evidence="1 2">
    <name type="scientific">Pomacea canaliculata</name>
    <name type="common">Golden apple snail</name>
    <dbReference type="NCBI Taxonomy" id="400727"/>
    <lineage>
        <taxon>Eukaryota</taxon>
        <taxon>Metazoa</taxon>
        <taxon>Spiralia</taxon>
        <taxon>Lophotrochozoa</taxon>
        <taxon>Mollusca</taxon>
        <taxon>Gastropoda</taxon>
        <taxon>Caenogastropoda</taxon>
        <taxon>Architaenioglossa</taxon>
        <taxon>Ampullarioidea</taxon>
        <taxon>Ampullariidae</taxon>
        <taxon>Pomacea</taxon>
    </lineage>
</organism>
<sequence length="65" mass="7697">MCSSTAAIRSNREEKEEERYCRGSKTLRIVLCRMQLVYCRLQTTTNDVTDMLVKRRIRRCSSRHG</sequence>
<protein>
    <submittedName>
        <fullName evidence="1">Uncharacterized protein</fullName>
    </submittedName>
</protein>
<comment type="caution">
    <text evidence="1">The sequence shown here is derived from an EMBL/GenBank/DDBJ whole genome shotgun (WGS) entry which is preliminary data.</text>
</comment>
<evidence type="ECO:0000313" key="2">
    <source>
        <dbReference type="Proteomes" id="UP000245119"/>
    </source>
</evidence>
<keyword evidence="2" id="KW-1185">Reference proteome</keyword>
<evidence type="ECO:0000313" key="1">
    <source>
        <dbReference type="EMBL" id="PVD18650.1"/>
    </source>
</evidence>
<dbReference type="EMBL" id="PZQS01000014">
    <property type="protein sequence ID" value="PVD18650.1"/>
    <property type="molecule type" value="Genomic_DNA"/>
</dbReference>
<name>A0A2T7NBV1_POMCA</name>
<reference evidence="1 2" key="1">
    <citation type="submission" date="2018-04" db="EMBL/GenBank/DDBJ databases">
        <title>The genome of golden apple snail Pomacea canaliculata provides insight into stress tolerance and invasive adaptation.</title>
        <authorList>
            <person name="Liu C."/>
            <person name="Liu B."/>
            <person name="Ren Y."/>
            <person name="Zhang Y."/>
            <person name="Wang H."/>
            <person name="Li S."/>
            <person name="Jiang F."/>
            <person name="Yin L."/>
            <person name="Zhang G."/>
            <person name="Qian W."/>
            <person name="Fan W."/>
        </authorList>
    </citation>
    <scope>NUCLEOTIDE SEQUENCE [LARGE SCALE GENOMIC DNA]</scope>
    <source>
        <strain evidence="1">SZHN2017</strain>
        <tissue evidence="1">Muscle</tissue>
    </source>
</reference>
<dbReference type="Proteomes" id="UP000245119">
    <property type="component" value="Linkage Group LG14"/>
</dbReference>